<feature type="active site" evidence="4">
    <location>
        <position position="475"/>
    </location>
</feature>
<keyword evidence="6" id="KW-1133">Transmembrane helix</keyword>
<dbReference type="OrthoDB" id="5951731at2759"/>
<proteinExistence type="predicted"/>
<dbReference type="InterPro" id="IPR002870">
    <property type="entry name" value="Peptidase_M12B_N"/>
</dbReference>
<evidence type="ECO:0000259" key="8">
    <source>
        <dbReference type="PROSITE" id="PS50214"/>
    </source>
</evidence>
<dbReference type="Gene3D" id="3.40.390.10">
    <property type="entry name" value="Collagenase (Catalytic Domain)"/>
    <property type="match status" value="1"/>
</dbReference>
<feature type="signal peptide" evidence="7">
    <location>
        <begin position="1"/>
        <end position="23"/>
    </location>
</feature>
<evidence type="ECO:0000256" key="1">
    <source>
        <dbReference type="ARBA" id="ARBA00023157"/>
    </source>
</evidence>
<evidence type="ECO:0000256" key="3">
    <source>
        <dbReference type="ARBA" id="ARBA00074021"/>
    </source>
</evidence>
<feature type="region of interest" description="Disordered" evidence="5">
    <location>
        <begin position="793"/>
        <end position="929"/>
    </location>
</feature>
<dbReference type="Gene3D" id="4.10.70.10">
    <property type="entry name" value="Disintegrin domain"/>
    <property type="match status" value="1"/>
</dbReference>
<dbReference type="GO" id="GO:0004222">
    <property type="term" value="F:metalloendopeptidase activity"/>
    <property type="evidence" value="ECO:0007669"/>
    <property type="project" value="InterPro"/>
</dbReference>
<reference evidence="11" key="2">
    <citation type="submission" date="2015-01" db="EMBL/GenBank/DDBJ databases">
        <title>Evolutionary Origins and Diversification of the Mycorrhizal Mutualists.</title>
        <authorList>
            <consortium name="DOE Joint Genome Institute"/>
            <consortium name="Mycorrhizal Genomics Consortium"/>
            <person name="Kohler A."/>
            <person name="Kuo A."/>
            <person name="Nagy L.G."/>
            <person name="Floudas D."/>
            <person name="Copeland A."/>
            <person name="Barry K.W."/>
            <person name="Cichocki N."/>
            <person name="Veneault-Fourrey C."/>
            <person name="LaButti K."/>
            <person name="Lindquist E.A."/>
            <person name="Lipzen A."/>
            <person name="Lundell T."/>
            <person name="Morin E."/>
            <person name="Murat C."/>
            <person name="Riley R."/>
            <person name="Ohm R."/>
            <person name="Sun H."/>
            <person name="Tunlid A."/>
            <person name="Henrissat B."/>
            <person name="Grigoriev I.V."/>
            <person name="Hibbett D.S."/>
            <person name="Martin F."/>
        </authorList>
    </citation>
    <scope>NUCLEOTIDE SEQUENCE [LARGE SCALE GENOMIC DNA]</scope>
    <source>
        <strain evidence="11">MUT 4182</strain>
    </source>
</reference>
<reference evidence="10 11" key="1">
    <citation type="submission" date="2014-04" db="EMBL/GenBank/DDBJ databases">
        <authorList>
            <consortium name="DOE Joint Genome Institute"/>
            <person name="Kuo A."/>
            <person name="Girlanda M."/>
            <person name="Perotto S."/>
            <person name="Kohler A."/>
            <person name="Nagy L.G."/>
            <person name="Floudas D."/>
            <person name="Copeland A."/>
            <person name="Barry K.W."/>
            <person name="Cichocki N."/>
            <person name="Veneault-Fourrey C."/>
            <person name="LaButti K."/>
            <person name="Lindquist E.A."/>
            <person name="Lipzen A."/>
            <person name="Lundell T."/>
            <person name="Morin E."/>
            <person name="Murat C."/>
            <person name="Sun H."/>
            <person name="Tunlid A."/>
            <person name="Henrissat B."/>
            <person name="Grigoriev I.V."/>
            <person name="Hibbett D.S."/>
            <person name="Martin F."/>
            <person name="Nordberg H.P."/>
            <person name="Cantor M.N."/>
            <person name="Hua S.X."/>
        </authorList>
    </citation>
    <scope>NUCLEOTIDE SEQUENCE [LARGE SCALE GENOMIC DNA]</scope>
    <source>
        <strain evidence="10 11">MUT 4182</strain>
    </source>
</reference>
<dbReference type="SUPFAM" id="SSF55486">
    <property type="entry name" value="Metalloproteases ('zincins'), catalytic domain"/>
    <property type="match status" value="1"/>
</dbReference>
<dbReference type="FunFam" id="4.10.70.10:FF:000003">
    <property type="entry name" value="Disintegrin and metalloproteinase domain-containing protein 17"/>
    <property type="match status" value="1"/>
</dbReference>
<dbReference type="Proteomes" id="UP000054248">
    <property type="component" value="Unassembled WGS sequence"/>
</dbReference>
<dbReference type="InterPro" id="IPR001762">
    <property type="entry name" value="Disintegrin_dom"/>
</dbReference>
<comment type="function">
    <text evidence="2">Probable zinc protease.</text>
</comment>
<evidence type="ECO:0000259" key="9">
    <source>
        <dbReference type="PROSITE" id="PS50215"/>
    </source>
</evidence>
<dbReference type="GO" id="GO:0046872">
    <property type="term" value="F:metal ion binding"/>
    <property type="evidence" value="ECO:0007669"/>
    <property type="project" value="UniProtKB-KW"/>
</dbReference>
<keyword evidence="6" id="KW-0812">Transmembrane</keyword>
<dbReference type="InterPro" id="IPR024079">
    <property type="entry name" value="MetalloPept_cat_dom_sf"/>
</dbReference>
<dbReference type="AlphaFoldDB" id="A0A0C3QFE0"/>
<feature type="compositionally biased region" description="Polar residues" evidence="5">
    <location>
        <begin position="919"/>
        <end position="929"/>
    </location>
</feature>
<feature type="chain" id="PRO_5002168400" description="Disintegrin and metalloproteinase domain-containing protein B" evidence="7">
    <location>
        <begin position="24"/>
        <end position="929"/>
    </location>
</feature>
<evidence type="ECO:0000256" key="6">
    <source>
        <dbReference type="SAM" id="Phobius"/>
    </source>
</evidence>
<comment type="caution">
    <text evidence="4">Lacks conserved residue(s) required for the propagation of feature annotation.</text>
</comment>
<dbReference type="InterPro" id="IPR036436">
    <property type="entry name" value="Disintegrin_dom_sf"/>
</dbReference>
<dbReference type="InterPro" id="IPR001590">
    <property type="entry name" value="Peptidase_M12B"/>
</dbReference>
<evidence type="ECO:0000256" key="5">
    <source>
        <dbReference type="SAM" id="MobiDB-lite"/>
    </source>
</evidence>
<keyword evidence="1" id="KW-1015">Disulfide bond</keyword>
<dbReference type="SMART" id="SM00608">
    <property type="entry name" value="ACR"/>
    <property type="match status" value="1"/>
</dbReference>
<organism evidence="10 11">
    <name type="scientific">Tulasnella calospora MUT 4182</name>
    <dbReference type="NCBI Taxonomy" id="1051891"/>
    <lineage>
        <taxon>Eukaryota</taxon>
        <taxon>Fungi</taxon>
        <taxon>Dikarya</taxon>
        <taxon>Basidiomycota</taxon>
        <taxon>Agaricomycotina</taxon>
        <taxon>Agaricomycetes</taxon>
        <taxon>Cantharellales</taxon>
        <taxon>Tulasnellaceae</taxon>
        <taxon>Tulasnella</taxon>
    </lineage>
</organism>
<dbReference type="Pfam" id="PF13688">
    <property type="entry name" value="Reprolysin_5"/>
    <property type="match status" value="1"/>
</dbReference>
<feature type="domain" description="Disintegrin" evidence="8">
    <location>
        <begin position="555"/>
        <end position="643"/>
    </location>
</feature>
<feature type="transmembrane region" description="Helical" evidence="6">
    <location>
        <begin position="743"/>
        <end position="762"/>
    </location>
</feature>
<sequence length="929" mass="100672">MKTYHIIHALVATLLCVVTSTNALSSPHKPLKRISHPATLGFDIVPRRTLNTRSQSWTKSLNPLHRRSDDDQLLHTDSFRLTLRAFDQTYHLHLRPNEALFHPNARINHYSPDGEITRTEPLLRSDYKVYEGEVVSPGRTAERWNEDSAGGLISPARRELGWARIIVHDQGDAKAGRAPVYEGAFSADGIVHHIKTRDNYVRHRRRGLDVEVETEDEHLVIFRDIDMGDEDAHPQARSLAKSCGHDTLDYNVNTELNPVLTYTTESRKRMSTPWYDPRRVDDVDPIDLDSRLVRRQNDISGNVTSNYIDRIGSHEGCKPTQSFIYMGVAADCEYVTKYGGAANATTQILNNWNSASALYKSTFNISMGIVELAVQDANCPASASSSVPWNVACNNNAVTLNDRLSLFSAWRGAKGGADGAGLWHLMSGCPTGTEVGVAWLGQLCNTESFGQTGNVVSGTGVSTVTITEWQVVAHEIGHNFGAIHDCADGCTLTDTCCPATKTACTSTSVFIMDAVSNVGENTFSPCSVGNICAAMETMNTTCLLGADSNIQIISKQMCGNGIVETGEECDPGKGNDSPCCDSTTCKFINGAVCDPKSSDCCTNSCQFAPATQVCRPSQDPTCDTAETCPGNSSDCPSDKTAADGTSCGGNGLACASGICTSPDLQCQQAGSSMGLTKACPASNDKSCQVSCQDPTNSQACFTLTAQLVNGSPCGYGGRCENNVCKAGSIADTIKAWYTQNLQISIPVTIVVGIVVLLILWRITTGIMGCCRRAKARRQQAAYKANLAGRQRLSSWVPPQGLQDNGENPPMRSTAPTSRLSRSGYVSPGMSYPPSHSDDYPDDSWQQGGQRQGGQRRNPSDGYPDDSWQQGGQRRNPSDGYNFEAYQLGQMNDGRRATSPEQQNRGAPGWVDDRAYNGEAYSNSRQPGWR</sequence>
<dbReference type="STRING" id="1051891.A0A0C3QFE0"/>
<dbReference type="HOGENOM" id="CLU_012383_2_0_1"/>
<accession>A0A0C3QFE0</accession>
<keyword evidence="4" id="KW-0862">Zinc</keyword>
<evidence type="ECO:0000313" key="10">
    <source>
        <dbReference type="EMBL" id="KIO24801.1"/>
    </source>
</evidence>
<evidence type="ECO:0000313" key="11">
    <source>
        <dbReference type="Proteomes" id="UP000054248"/>
    </source>
</evidence>
<feature type="domain" description="Peptidase M12B" evidence="9">
    <location>
        <begin position="322"/>
        <end position="547"/>
    </location>
</feature>
<feature type="compositionally biased region" description="Low complexity" evidence="5">
    <location>
        <begin position="842"/>
        <end position="856"/>
    </location>
</feature>
<evidence type="ECO:0000256" key="2">
    <source>
        <dbReference type="ARBA" id="ARBA00056552"/>
    </source>
</evidence>
<dbReference type="InterPro" id="IPR006586">
    <property type="entry name" value="ADAM_Cys-rich"/>
</dbReference>
<protein>
    <recommendedName>
        <fullName evidence="3">Disintegrin and metalloproteinase domain-containing protein B</fullName>
    </recommendedName>
</protein>
<dbReference type="PROSITE" id="PS50215">
    <property type="entry name" value="ADAM_MEPRO"/>
    <property type="match status" value="1"/>
</dbReference>
<dbReference type="PROSITE" id="PS50214">
    <property type="entry name" value="DISINTEGRIN_2"/>
    <property type="match status" value="1"/>
</dbReference>
<dbReference type="Pfam" id="PF00200">
    <property type="entry name" value="Disintegrin"/>
    <property type="match status" value="1"/>
</dbReference>
<dbReference type="GO" id="GO:0006508">
    <property type="term" value="P:proteolysis"/>
    <property type="evidence" value="ECO:0007669"/>
    <property type="project" value="InterPro"/>
</dbReference>
<evidence type="ECO:0000256" key="7">
    <source>
        <dbReference type="SAM" id="SignalP"/>
    </source>
</evidence>
<name>A0A0C3QFE0_9AGAM</name>
<dbReference type="EMBL" id="KN823054">
    <property type="protein sequence ID" value="KIO24801.1"/>
    <property type="molecule type" value="Genomic_DNA"/>
</dbReference>
<keyword evidence="4" id="KW-0479">Metal-binding</keyword>
<feature type="binding site" evidence="4">
    <location>
        <position position="478"/>
    </location>
    <ligand>
        <name>Zn(2+)</name>
        <dbReference type="ChEBI" id="CHEBI:29105"/>
        <note>catalytic</note>
    </ligand>
</feature>
<feature type="binding site" evidence="4">
    <location>
        <position position="474"/>
    </location>
    <ligand>
        <name>Zn(2+)</name>
        <dbReference type="ChEBI" id="CHEBI:29105"/>
        <note>catalytic</note>
    </ligand>
</feature>
<keyword evidence="11" id="KW-1185">Reference proteome</keyword>
<dbReference type="Pfam" id="PF01562">
    <property type="entry name" value="Pep_M12B_propep"/>
    <property type="match status" value="1"/>
</dbReference>
<dbReference type="SUPFAM" id="SSF57552">
    <property type="entry name" value="Blood coagulation inhibitor (disintegrin)"/>
    <property type="match status" value="1"/>
</dbReference>
<gene>
    <name evidence="10" type="ORF">M407DRAFT_25853</name>
</gene>
<keyword evidence="7" id="KW-0732">Signal</keyword>
<evidence type="ECO:0000256" key="4">
    <source>
        <dbReference type="PROSITE-ProRule" id="PRU00276"/>
    </source>
</evidence>
<dbReference type="PANTHER" id="PTHR11905">
    <property type="entry name" value="ADAM A DISINTEGRIN AND METALLOPROTEASE DOMAIN"/>
    <property type="match status" value="1"/>
</dbReference>
<feature type="binding site" evidence="4">
    <location>
        <position position="484"/>
    </location>
    <ligand>
        <name>Zn(2+)</name>
        <dbReference type="ChEBI" id="CHEBI:29105"/>
        <note>catalytic</note>
    </ligand>
</feature>
<dbReference type="SMART" id="SM00050">
    <property type="entry name" value="DISIN"/>
    <property type="match status" value="1"/>
</dbReference>
<dbReference type="PANTHER" id="PTHR11905:SF159">
    <property type="entry name" value="ADAM METALLOPROTEASE"/>
    <property type="match status" value="1"/>
</dbReference>
<keyword evidence="6" id="KW-0472">Membrane</keyword>